<dbReference type="OMA" id="KTHWGIG"/>
<name>A0A3R9PCA4_9CREN</name>
<feature type="domain" description="4-oxalocrotonate tautomerase-like" evidence="3">
    <location>
        <begin position="2"/>
        <end position="56"/>
    </location>
</feature>
<comment type="caution">
    <text evidence="4">The sequence shown here is derived from an EMBL/GenBank/DDBJ whole genome shotgun (WGS) entry which is preliminary data.</text>
</comment>
<proteinExistence type="inferred from homology"/>
<dbReference type="Proteomes" id="UP000278149">
    <property type="component" value="Unassembled WGS sequence"/>
</dbReference>
<dbReference type="PANTHER" id="PTHR35530:SF2">
    <property type="entry name" value="BSL4019 PROTEIN"/>
    <property type="match status" value="1"/>
</dbReference>
<evidence type="ECO:0000256" key="1">
    <source>
        <dbReference type="ARBA" id="ARBA00006723"/>
    </source>
</evidence>
<evidence type="ECO:0000256" key="2">
    <source>
        <dbReference type="ARBA" id="ARBA00023235"/>
    </source>
</evidence>
<dbReference type="InterPro" id="IPR004370">
    <property type="entry name" value="4-OT-like_dom"/>
</dbReference>
<dbReference type="GeneID" id="6094612"/>
<dbReference type="Pfam" id="PF01361">
    <property type="entry name" value="Tautomerase"/>
    <property type="match status" value="1"/>
</dbReference>
<dbReference type="RefSeq" id="WP_012309978.1">
    <property type="nucleotide sequence ID" value="NZ_RCOR01000030.1"/>
</dbReference>
<dbReference type="GO" id="GO:0016853">
    <property type="term" value="F:isomerase activity"/>
    <property type="evidence" value="ECO:0007669"/>
    <property type="project" value="UniProtKB-KW"/>
</dbReference>
<keyword evidence="2" id="KW-0413">Isomerase</keyword>
<organism evidence="4 5">
    <name type="scientific">Candidatus Korarchaeum cryptofilum</name>
    <dbReference type="NCBI Taxonomy" id="498846"/>
    <lineage>
        <taxon>Archaea</taxon>
        <taxon>Thermoproteota</taxon>
        <taxon>Candidatus Korarchaeia</taxon>
        <taxon>Candidatus Korarchaeales</taxon>
        <taxon>Candidatus Korarchaeaceae</taxon>
        <taxon>Candidatus Korarchaeum</taxon>
    </lineage>
</organism>
<dbReference type="InterPro" id="IPR014347">
    <property type="entry name" value="Tautomerase/MIF_sf"/>
</dbReference>
<evidence type="ECO:0000259" key="3">
    <source>
        <dbReference type="Pfam" id="PF01361"/>
    </source>
</evidence>
<protein>
    <submittedName>
        <fullName evidence="4">4-oxalocrotonate tautomerase</fullName>
    </submittedName>
</protein>
<evidence type="ECO:0000313" key="5">
    <source>
        <dbReference type="Proteomes" id="UP000278149"/>
    </source>
</evidence>
<comment type="similarity">
    <text evidence="1">Belongs to the 4-oxalocrotonate tautomerase family.</text>
</comment>
<dbReference type="AlphaFoldDB" id="A0A3R9PCA4"/>
<dbReference type="EMBL" id="RCOR01000030">
    <property type="protein sequence ID" value="RSN68450.1"/>
    <property type="molecule type" value="Genomic_DNA"/>
</dbReference>
<reference evidence="4 5" key="1">
    <citation type="submission" date="2018-10" db="EMBL/GenBank/DDBJ databases">
        <title>Co-occurring genomic capacity for anaerobic methane metabolism and dissimilatory sulfite reduction discovered in the Korarchaeota.</title>
        <authorList>
            <person name="Mckay L.J."/>
            <person name="Dlakic M."/>
            <person name="Fields M.W."/>
            <person name="Delmont T.O."/>
            <person name="Eren A.M."/>
            <person name="Jay Z.J."/>
            <person name="Klingelsmith K.B."/>
            <person name="Rusch D.B."/>
            <person name="Inskeep W.P."/>
        </authorList>
    </citation>
    <scope>NUCLEOTIDE SEQUENCE [LARGE SCALE GENOMIC DNA]</scope>
    <source>
        <strain evidence="4 5">WS</strain>
    </source>
</reference>
<sequence length="67" mass="7456">MPVVIVNVWRGFSDDSKRKVIEGITRVFTELGIPAEAVEIIINEVPMENWGVAGMRASEKFRGAKIP</sequence>
<dbReference type="SUPFAM" id="SSF55331">
    <property type="entry name" value="Tautomerase/MIF"/>
    <property type="match status" value="1"/>
</dbReference>
<dbReference type="PANTHER" id="PTHR35530">
    <property type="entry name" value="TAUTOMERASE-RELATED"/>
    <property type="match status" value="1"/>
</dbReference>
<gene>
    <name evidence="4" type="ORF">D9Q81_06280</name>
</gene>
<accession>A0A3R9PCA4</accession>
<dbReference type="Gene3D" id="3.30.429.10">
    <property type="entry name" value="Macrophage Migration Inhibitory Factor"/>
    <property type="match status" value="1"/>
</dbReference>
<evidence type="ECO:0000313" key="4">
    <source>
        <dbReference type="EMBL" id="RSN68450.1"/>
    </source>
</evidence>